<organism evidence="2 3">
    <name type="scientific">Achaetomium macrosporum</name>
    <dbReference type="NCBI Taxonomy" id="79813"/>
    <lineage>
        <taxon>Eukaryota</taxon>
        <taxon>Fungi</taxon>
        <taxon>Dikarya</taxon>
        <taxon>Ascomycota</taxon>
        <taxon>Pezizomycotina</taxon>
        <taxon>Sordariomycetes</taxon>
        <taxon>Sordariomycetidae</taxon>
        <taxon>Sordariales</taxon>
        <taxon>Chaetomiaceae</taxon>
        <taxon>Achaetomium</taxon>
    </lineage>
</organism>
<feature type="compositionally biased region" description="Basic and acidic residues" evidence="1">
    <location>
        <begin position="1"/>
        <end position="10"/>
    </location>
</feature>
<dbReference type="AlphaFoldDB" id="A0AAN7C606"/>
<accession>A0AAN7C606</accession>
<proteinExistence type="predicted"/>
<evidence type="ECO:0000313" key="3">
    <source>
        <dbReference type="Proteomes" id="UP001303760"/>
    </source>
</evidence>
<comment type="caution">
    <text evidence="2">The sequence shown here is derived from an EMBL/GenBank/DDBJ whole genome shotgun (WGS) entry which is preliminary data.</text>
</comment>
<feature type="region of interest" description="Disordered" evidence="1">
    <location>
        <begin position="71"/>
        <end position="209"/>
    </location>
</feature>
<reference evidence="2" key="2">
    <citation type="submission" date="2023-05" db="EMBL/GenBank/DDBJ databases">
        <authorList>
            <consortium name="Lawrence Berkeley National Laboratory"/>
            <person name="Steindorff A."/>
            <person name="Hensen N."/>
            <person name="Bonometti L."/>
            <person name="Westerberg I."/>
            <person name="Brannstrom I.O."/>
            <person name="Guillou S."/>
            <person name="Cros-Aarteil S."/>
            <person name="Calhoun S."/>
            <person name="Haridas S."/>
            <person name="Kuo A."/>
            <person name="Mondo S."/>
            <person name="Pangilinan J."/>
            <person name="Riley R."/>
            <person name="Labutti K."/>
            <person name="Andreopoulos B."/>
            <person name="Lipzen A."/>
            <person name="Chen C."/>
            <person name="Yanf M."/>
            <person name="Daum C."/>
            <person name="Ng V."/>
            <person name="Clum A."/>
            <person name="Ohm R."/>
            <person name="Martin F."/>
            <person name="Silar P."/>
            <person name="Natvig D."/>
            <person name="Lalanne C."/>
            <person name="Gautier V."/>
            <person name="Ament-Velasquez S.L."/>
            <person name="Kruys A."/>
            <person name="Hutchinson M.I."/>
            <person name="Powell A.J."/>
            <person name="Barry K."/>
            <person name="Miller A.N."/>
            <person name="Grigoriev I.V."/>
            <person name="Debuchy R."/>
            <person name="Gladieux P."/>
            <person name="Thoren M.H."/>
            <person name="Johannesson H."/>
        </authorList>
    </citation>
    <scope>NUCLEOTIDE SEQUENCE</scope>
    <source>
        <strain evidence="2">CBS 532.94</strain>
    </source>
</reference>
<sequence length="251" mass="28598">MCAKRARDEDAGSEAGASPTPEDTRKPKKAKHGFRVGPENLPDGPWRRKVTKIKKELITKAKVKKQYAKIKAEYQKQATSTTQTMIEDNTKEVDGDSAPIHPEEQQQNQAFPTPAPAQIHPDRQAMLDSSSRPPNSDNKQSQEQQQRQQASGEDTADPRPERGGQQKRPRKQRPSYFARELAAAERAKKQAEERAAELARREQERQQRIAERERYRKMMAKAKAPGRDGKRKIGRESKVLLERVKKIMGEK</sequence>
<dbReference type="Proteomes" id="UP001303760">
    <property type="component" value="Unassembled WGS sequence"/>
</dbReference>
<gene>
    <name evidence="2" type="ORF">C8A03DRAFT_17443</name>
</gene>
<name>A0AAN7C606_9PEZI</name>
<feature type="region of interest" description="Disordered" evidence="1">
    <location>
        <begin position="1"/>
        <end position="48"/>
    </location>
</feature>
<feature type="compositionally biased region" description="Polar residues" evidence="1">
    <location>
        <begin position="76"/>
        <end position="87"/>
    </location>
</feature>
<protein>
    <recommendedName>
        <fullName evidence="4">rRNA-processing protein FYV7</fullName>
    </recommendedName>
</protein>
<feature type="compositionally biased region" description="Polar residues" evidence="1">
    <location>
        <begin position="127"/>
        <end position="139"/>
    </location>
</feature>
<reference evidence="2" key="1">
    <citation type="journal article" date="2023" name="Mol. Phylogenet. Evol.">
        <title>Genome-scale phylogeny and comparative genomics of the fungal order Sordariales.</title>
        <authorList>
            <person name="Hensen N."/>
            <person name="Bonometti L."/>
            <person name="Westerberg I."/>
            <person name="Brannstrom I.O."/>
            <person name="Guillou S."/>
            <person name="Cros-Aarteil S."/>
            <person name="Calhoun S."/>
            <person name="Haridas S."/>
            <person name="Kuo A."/>
            <person name="Mondo S."/>
            <person name="Pangilinan J."/>
            <person name="Riley R."/>
            <person name="LaButti K."/>
            <person name="Andreopoulos B."/>
            <person name="Lipzen A."/>
            <person name="Chen C."/>
            <person name="Yan M."/>
            <person name="Daum C."/>
            <person name="Ng V."/>
            <person name="Clum A."/>
            <person name="Steindorff A."/>
            <person name="Ohm R.A."/>
            <person name="Martin F."/>
            <person name="Silar P."/>
            <person name="Natvig D.O."/>
            <person name="Lalanne C."/>
            <person name="Gautier V."/>
            <person name="Ament-Velasquez S.L."/>
            <person name="Kruys A."/>
            <person name="Hutchinson M.I."/>
            <person name="Powell A.J."/>
            <person name="Barry K."/>
            <person name="Miller A.N."/>
            <person name="Grigoriev I.V."/>
            <person name="Debuchy R."/>
            <person name="Gladieux P."/>
            <person name="Hiltunen Thoren M."/>
            <person name="Johannesson H."/>
        </authorList>
    </citation>
    <scope>NUCLEOTIDE SEQUENCE</scope>
    <source>
        <strain evidence="2">CBS 532.94</strain>
    </source>
</reference>
<feature type="compositionally biased region" description="Basic and acidic residues" evidence="1">
    <location>
        <begin position="182"/>
        <end position="209"/>
    </location>
</feature>
<evidence type="ECO:0008006" key="4">
    <source>
        <dbReference type="Google" id="ProtNLM"/>
    </source>
</evidence>
<dbReference type="PANTHER" id="PTHR41805">
    <property type="entry name" value="EXPRESSED PROTEIN"/>
    <property type="match status" value="1"/>
</dbReference>
<evidence type="ECO:0000313" key="2">
    <source>
        <dbReference type="EMBL" id="KAK4235860.1"/>
    </source>
</evidence>
<keyword evidence="3" id="KW-1185">Reference proteome</keyword>
<evidence type="ECO:0000256" key="1">
    <source>
        <dbReference type="SAM" id="MobiDB-lite"/>
    </source>
</evidence>
<dbReference type="EMBL" id="MU860232">
    <property type="protein sequence ID" value="KAK4235860.1"/>
    <property type="molecule type" value="Genomic_DNA"/>
</dbReference>
<dbReference type="PANTHER" id="PTHR41805:SF1">
    <property type="entry name" value="RRNA-PROCESSING PROTEIN FYV7"/>
    <property type="match status" value="1"/>
</dbReference>